<comment type="subcellular location">
    <subcellularLocation>
        <location evidence="1">Membrane</location>
        <topology evidence="1">Multi-pass membrane protein</topology>
    </subcellularLocation>
</comment>
<evidence type="ECO:0000256" key="3">
    <source>
        <dbReference type="ARBA" id="ARBA00022989"/>
    </source>
</evidence>
<dbReference type="Gene3D" id="1.10.3720.10">
    <property type="entry name" value="MetI-like"/>
    <property type="match status" value="1"/>
</dbReference>
<evidence type="ECO:0000256" key="1">
    <source>
        <dbReference type="ARBA" id="ARBA00004141"/>
    </source>
</evidence>
<reference evidence="6" key="1">
    <citation type="journal article" date="2020" name="mSystems">
        <title>Genome- and Community-Level Interaction Insights into Carbon Utilization and Element Cycling Functions of Hydrothermarchaeota in Hydrothermal Sediment.</title>
        <authorList>
            <person name="Zhou Z."/>
            <person name="Liu Y."/>
            <person name="Xu W."/>
            <person name="Pan J."/>
            <person name="Luo Z.H."/>
            <person name="Li M."/>
        </authorList>
    </citation>
    <scope>NUCLEOTIDE SEQUENCE [LARGE SCALE GENOMIC DNA]</scope>
    <source>
        <strain evidence="6">HyVt-76</strain>
    </source>
</reference>
<gene>
    <name evidence="6" type="ORF">ENL21_03530</name>
</gene>
<dbReference type="EMBL" id="DRTD01000255">
    <property type="protein sequence ID" value="HHE54828.1"/>
    <property type="molecule type" value="Genomic_DNA"/>
</dbReference>
<keyword evidence="2 5" id="KW-0812">Transmembrane</keyword>
<name>A0A7V5H5H0_CALAY</name>
<proteinExistence type="predicted"/>
<evidence type="ECO:0000256" key="5">
    <source>
        <dbReference type="SAM" id="Phobius"/>
    </source>
</evidence>
<keyword evidence="3 5" id="KW-1133">Transmembrane helix</keyword>
<dbReference type="Proteomes" id="UP000886111">
    <property type="component" value="Unassembled WGS sequence"/>
</dbReference>
<evidence type="ECO:0000313" key="6">
    <source>
        <dbReference type="EMBL" id="HHE54828.1"/>
    </source>
</evidence>
<dbReference type="InterPro" id="IPR035906">
    <property type="entry name" value="MetI-like_sf"/>
</dbReference>
<comment type="caution">
    <text evidence="6">The sequence shown here is derived from an EMBL/GenBank/DDBJ whole genome shotgun (WGS) entry which is preliminary data.</text>
</comment>
<organism evidence="6">
    <name type="scientific">Caldithrix abyssi</name>
    <dbReference type="NCBI Taxonomy" id="187145"/>
    <lineage>
        <taxon>Bacteria</taxon>
        <taxon>Pseudomonadati</taxon>
        <taxon>Calditrichota</taxon>
        <taxon>Calditrichia</taxon>
        <taxon>Calditrichales</taxon>
        <taxon>Calditrichaceae</taxon>
        <taxon>Caldithrix</taxon>
    </lineage>
</organism>
<dbReference type="GO" id="GO:0016020">
    <property type="term" value="C:membrane"/>
    <property type="evidence" value="ECO:0007669"/>
    <property type="project" value="UniProtKB-SubCell"/>
</dbReference>
<evidence type="ECO:0000256" key="4">
    <source>
        <dbReference type="ARBA" id="ARBA00023136"/>
    </source>
</evidence>
<keyword evidence="4 5" id="KW-0472">Membrane</keyword>
<accession>A0A7V5H5H0</accession>
<feature type="transmembrane region" description="Helical" evidence="5">
    <location>
        <begin position="14"/>
        <end position="39"/>
    </location>
</feature>
<protein>
    <submittedName>
        <fullName evidence="6">Sugar ABC transporter permease</fullName>
    </submittedName>
</protein>
<dbReference type="AlphaFoldDB" id="A0A7V5H5H0"/>
<sequence length="59" mass="6788">MKKSVRKLSVFEKFLAYGVLIFFSLFSIYPILVVFSISLRPGDRLLSKSLAIIPENFTF</sequence>
<evidence type="ECO:0000256" key="2">
    <source>
        <dbReference type="ARBA" id="ARBA00022692"/>
    </source>
</evidence>
<feature type="non-terminal residue" evidence="6">
    <location>
        <position position="59"/>
    </location>
</feature>